<evidence type="ECO:0000313" key="2">
    <source>
        <dbReference type="EMBL" id="SVD81384.1"/>
    </source>
</evidence>
<sequence length="211" mass="23849">MLLTTLAAGAQPAADAFTIARVHYDGGGDWYSDPSSLPNLLAFVRAHTRVLAADTEARVRLTDEELFSHPYLYLTGHGNITFASREAARLRAYLEAGGFLHADDNYGMNKSFRREMKKVFPTREFIELPPDHELFHIHYDLSDGLPKVHEHDGERPRAFGLFHARRLVVLYTYESDLGDGWEDAHVHDVPEDTRQAALRMGANIVVYALTR</sequence>
<dbReference type="InterPro" id="IPR025297">
    <property type="entry name" value="DUF4159"/>
</dbReference>
<gene>
    <name evidence="2" type="ORF">METZ01_LOCUS434238</name>
</gene>
<dbReference type="AlphaFoldDB" id="A0A382YDT8"/>
<organism evidence="2">
    <name type="scientific">marine metagenome</name>
    <dbReference type="NCBI Taxonomy" id="408172"/>
    <lineage>
        <taxon>unclassified sequences</taxon>
        <taxon>metagenomes</taxon>
        <taxon>ecological metagenomes</taxon>
    </lineage>
</organism>
<dbReference type="EMBL" id="UINC01174988">
    <property type="protein sequence ID" value="SVD81384.1"/>
    <property type="molecule type" value="Genomic_DNA"/>
</dbReference>
<dbReference type="Pfam" id="PF13709">
    <property type="entry name" value="DUF4159"/>
    <property type="match status" value="1"/>
</dbReference>
<reference evidence="2" key="1">
    <citation type="submission" date="2018-05" db="EMBL/GenBank/DDBJ databases">
        <authorList>
            <person name="Lanie J.A."/>
            <person name="Ng W.-L."/>
            <person name="Kazmierczak K.M."/>
            <person name="Andrzejewski T.M."/>
            <person name="Davidsen T.M."/>
            <person name="Wayne K.J."/>
            <person name="Tettelin H."/>
            <person name="Glass J.I."/>
            <person name="Rusch D."/>
            <person name="Podicherti R."/>
            <person name="Tsui H.-C.T."/>
            <person name="Winkler M.E."/>
        </authorList>
    </citation>
    <scope>NUCLEOTIDE SEQUENCE</scope>
</reference>
<accession>A0A382YDT8</accession>
<dbReference type="Gene3D" id="3.40.50.12140">
    <property type="entry name" value="Domain of unknown function DUF4159"/>
    <property type="match status" value="1"/>
</dbReference>
<protein>
    <recommendedName>
        <fullName evidence="1">DUF4159 domain-containing protein</fullName>
    </recommendedName>
</protein>
<feature type="domain" description="DUF4159" evidence="1">
    <location>
        <begin position="18"/>
        <end position="209"/>
    </location>
</feature>
<proteinExistence type="predicted"/>
<evidence type="ECO:0000259" key="1">
    <source>
        <dbReference type="Pfam" id="PF13709"/>
    </source>
</evidence>
<name>A0A382YDT8_9ZZZZ</name>